<evidence type="ECO:0000313" key="3">
    <source>
        <dbReference type="Proteomes" id="UP000029672"/>
    </source>
</evidence>
<name>A0A097ER83_9GAMM</name>
<organism evidence="2 3">
    <name type="scientific">Candidatus Francisella endociliophora</name>
    <dbReference type="NCBI Taxonomy" id="653937"/>
    <lineage>
        <taxon>Bacteria</taxon>
        <taxon>Pseudomonadati</taxon>
        <taxon>Pseudomonadota</taxon>
        <taxon>Gammaproteobacteria</taxon>
        <taxon>Thiotrichales</taxon>
        <taxon>Francisellaceae</taxon>
        <taxon>Francisella</taxon>
    </lineage>
</organism>
<evidence type="ECO:0000313" key="2">
    <source>
        <dbReference type="EMBL" id="AIT10052.1"/>
    </source>
</evidence>
<proteinExistence type="predicted"/>
<dbReference type="STRING" id="1547445.LO80_08760"/>
<protein>
    <submittedName>
        <fullName evidence="2">Membrane protein</fullName>
    </submittedName>
</protein>
<dbReference type="EMBL" id="CP009574">
    <property type="protein sequence ID" value="AIT10052.1"/>
    <property type="molecule type" value="Genomic_DNA"/>
</dbReference>
<reference evidence="2 3" key="1">
    <citation type="submission" date="2014-10" db="EMBL/GenBank/DDBJ databases">
        <title>Whole genome sequence of Francisella endociliophora strain FSC1006, isolated from a laboratory culture of the marine ciliate Euplotes raikovi.</title>
        <authorList>
            <person name="Granberg M."/>
            <person name="Backman S."/>
            <person name="Lundmark E."/>
            <person name="Nilsson E."/>
            <person name="Karlsson E."/>
            <person name="Thelaus J."/>
            <person name="Ohrman C."/>
            <person name="Larkeryd A."/>
            <person name="Stenberg P."/>
        </authorList>
    </citation>
    <scope>NUCLEOTIDE SEQUENCE [LARGE SCALE GENOMIC DNA]</scope>
    <source>
        <strain evidence="2 3">FSC1006</strain>
    </source>
</reference>
<dbReference type="AlphaFoldDB" id="A0A097ER83"/>
<keyword evidence="1" id="KW-0472">Membrane</keyword>
<gene>
    <name evidence="2" type="ORF">LO80_08760</name>
</gene>
<evidence type="ECO:0000256" key="1">
    <source>
        <dbReference type="SAM" id="Phobius"/>
    </source>
</evidence>
<dbReference type="RefSeq" id="WP_040010427.1">
    <property type="nucleotide sequence ID" value="NZ_CP009574.1"/>
</dbReference>
<dbReference type="KEGG" id="frf:LO80_08760"/>
<sequence length="385" mass="44457">MIKIFKLVIVVALATMIGLWATKYHGYIMLVLADKTIKMNLVVFVFAAIVFLFLLIFGVRIIKLLFTFPYQLFNWLIGLFTINKQEKFADLVADISLQNNKLIDRLNISNISKITPKYLKDYILFKKLSVVVENNGIKELEKALKQVDPKSFSYKYFVVYKLYLVQKLSEAQTKILILLETKDIRLLPCIVNLAARIALADKDDAFALKLLEKYDAYLKTDLEEKLIILAMRKAKDVTKLSDIYKKSDTTDMLSRVYLEQLVELDEMTVAEKLAKKQLAHGNISAEMLKLYVNAFGMPVSRLIEKVLDKSNQDRFSVLELLNLAVVKSDSHSFRIIYDYIERSLKDKLSIIELEKYSHILCKFYIKNGEVSGLDLSEARLVYRNN</sequence>
<keyword evidence="3" id="KW-1185">Reference proteome</keyword>
<keyword evidence="1" id="KW-1133">Transmembrane helix</keyword>
<dbReference type="OrthoDB" id="5603550at2"/>
<keyword evidence="1" id="KW-0812">Transmembrane</keyword>
<dbReference type="Proteomes" id="UP000029672">
    <property type="component" value="Chromosome"/>
</dbReference>
<accession>A0A097ER83</accession>
<feature type="transmembrane region" description="Helical" evidence="1">
    <location>
        <begin position="37"/>
        <end position="57"/>
    </location>
</feature>
<dbReference type="HOGENOM" id="CLU_717200_0_0_6"/>